<name>A0A816HIE5_ADIRI</name>
<feature type="compositionally biased region" description="Polar residues" evidence="1">
    <location>
        <begin position="1"/>
        <end position="12"/>
    </location>
</feature>
<accession>A0A816HIE5</accession>
<keyword evidence="3" id="KW-1185">Reference proteome</keyword>
<proteinExistence type="predicted"/>
<reference evidence="2" key="1">
    <citation type="submission" date="2021-02" db="EMBL/GenBank/DDBJ databases">
        <authorList>
            <person name="Nowell W R."/>
        </authorList>
    </citation>
    <scope>NUCLEOTIDE SEQUENCE</scope>
</reference>
<gene>
    <name evidence="2" type="ORF">XAT740_LOCUS61937</name>
</gene>
<evidence type="ECO:0000256" key="1">
    <source>
        <dbReference type="SAM" id="MobiDB-lite"/>
    </source>
</evidence>
<sequence>MTSKSSKLNNNQRHSHDDSDGSNQNLSEEECASLRKQCDEVTKENTQLKEEMLILRKTIQELEDWNGDFSGGS</sequence>
<protein>
    <submittedName>
        <fullName evidence="2">Uncharacterized protein</fullName>
    </submittedName>
</protein>
<comment type="caution">
    <text evidence="2">The sequence shown here is derived from an EMBL/GenBank/DDBJ whole genome shotgun (WGS) entry which is preliminary data.</text>
</comment>
<dbReference type="Proteomes" id="UP000663828">
    <property type="component" value="Unassembled WGS sequence"/>
</dbReference>
<feature type="non-terminal residue" evidence="2">
    <location>
        <position position="1"/>
    </location>
</feature>
<evidence type="ECO:0000313" key="2">
    <source>
        <dbReference type="EMBL" id="CAF1686020.1"/>
    </source>
</evidence>
<feature type="region of interest" description="Disordered" evidence="1">
    <location>
        <begin position="1"/>
        <end position="36"/>
    </location>
</feature>
<evidence type="ECO:0000313" key="3">
    <source>
        <dbReference type="Proteomes" id="UP000663828"/>
    </source>
</evidence>
<dbReference type="EMBL" id="CAJNOR010016823">
    <property type="protein sequence ID" value="CAF1686020.1"/>
    <property type="molecule type" value="Genomic_DNA"/>
</dbReference>
<organism evidence="2 3">
    <name type="scientific">Adineta ricciae</name>
    <name type="common">Rotifer</name>
    <dbReference type="NCBI Taxonomy" id="249248"/>
    <lineage>
        <taxon>Eukaryota</taxon>
        <taxon>Metazoa</taxon>
        <taxon>Spiralia</taxon>
        <taxon>Gnathifera</taxon>
        <taxon>Rotifera</taxon>
        <taxon>Eurotatoria</taxon>
        <taxon>Bdelloidea</taxon>
        <taxon>Adinetida</taxon>
        <taxon>Adinetidae</taxon>
        <taxon>Adineta</taxon>
    </lineage>
</organism>
<dbReference type="AlphaFoldDB" id="A0A816HIE5"/>